<feature type="domain" description="Response regulatory" evidence="5">
    <location>
        <begin position="882"/>
        <end position="999"/>
    </location>
</feature>
<dbReference type="Gene3D" id="3.40.50.150">
    <property type="entry name" value="Vaccinia Virus protein VP39"/>
    <property type="match status" value="1"/>
</dbReference>
<dbReference type="PANTHER" id="PTHR24422">
    <property type="entry name" value="CHEMOTAXIS PROTEIN METHYLTRANSFERASE"/>
    <property type="match status" value="1"/>
</dbReference>
<dbReference type="SMART" id="SM00138">
    <property type="entry name" value="MeTrc"/>
    <property type="match status" value="1"/>
</dbReference>
<dbReference type="InterPro" id="IPR011006">
    <property type="entry name" value="CheY-like_superfamily"/>
</dbReference>
<keyword evidence="1 2" id="KW-0145">Chemotaxis</keyword>
<keyword evidence="2" id="KW-0378">Hydrolase</keyword>
<dbReference type="PRINTS" id="PR00996">
    <property type="entry name" value="CHERMTFRASE"/>
</dbReference>
<dbReference type="eggNOG" id="COG2201">
    <property type="taxonomic scope" value="Bacteria"/>
</dbReference>
<feature type="coiled-coil region" evidence="4">
    <location>
        <begin position="655"/>
        <end position="742"/>
    </location>
</feature>
<dbReference type="Gene3D" id="3.40.50.2300">
    <property type="match status" value="1"/>
</dbReference>
<feature type="active site" evidence="2">
    <location>
        <position position="48"/>
    </location>
</feature>
<dbReference type="GO" id="GO:0000156">
    <property type="term" value="F:phosphorelay response regulator activity"/>
    <property type="evidence" value="ECO:0007669"/>
    <property type="project" value="InterPro"/>
</dbReference>
<dbReference type="SUPFAM" id="SSF47757">
    <property type="entry name" value="Chemotaxis receptor methyltransferase CheR, N-terminal domain"/>
    <property type="match status" value="1"/>
</dbReference>
<name>C5BI94_TERTT</name>
<dbReference type="SUPFAM" id="SSF52172">
    <property type="entry name" value="CheY-like"/>
    <property type="match status" value="1"/>
</dbReference>
<keyword evidence="8" id="KW-0418">Kinase</keyword>
<dbReference type="AlphaFoldDB" id="C5BI94"/>
<sequence>MNIAVNECEDQPSHYIGVGASAGGLEALQILLQNLPTDTGACFIIVQHLSPDFKSMMLELLSKHTTMRILNVEDGMQVCANCIYLIPPKKNMMVAQGKLLLSEKVPDAGLSLPIDIFFRSLAEDQQHHAIGIILSGTGSDGSRGLKSLKEAGALVIAQEPDSAKFDGMPNSAINTGIVDLILRPEQMGEKLMSYIRHPLVSGENSPLKAGTSENEDLMAEVFNVLKLKSEIDFAKYKPSTVARRIERRMTIKQVNSLQEYLTLMFKDPYEVQVLSKELLIGVTRFFRDDDAFNLLREKTIADIVARSNEHTPIRAWVAGCSTGEEAYSMAILFADEIAKQGVKRDVKVFATDVNGDAINEASNGMFCEEIQHDVGGAYLSNYFTKNAGNRYQINKTIRQTVIFATHNMITDPPFSNMDLVSCRNILIYFQHSVQKRVLTSLHFSLKKDGYLFLGSSENLSDLAPHFETINDRCRIYRKRTSVRIPIGSAPPVNTSTQTQTQNMPSVSRLLRSYRGANAIGAAISFANELLITQYAPPCILVNDDLEAIHVYGDVTGYVRRLPPGRISVEIKDLVNEDISIAVSTALHRAKQSSDEVYYTDVITRDGENNTSINLRVFYIREHEIESSPGYYWLIFENEQAGEPRAAANHVSFDAAEQSRQRIEDLELELKRSKEHLQVTVEELETTNEELQSANEELMSANEELQSTNEELQSVNEELYTVNSEYQEKISEISQTNNDLDEVLGLSNIGIIFLDDNFLIRRYTQAAARYINLMESDLNRPIHHFSNNLHYDSMLKDISDVFATSKSKQLDIILEDKRVIQISIHAYRYTDPGDSRGVAITFSDVSRARYAQRGLSVVYKQLKSSINNALESLDNTPLANPLKVLVVDDQPVSLALIEETLAAISEFNCEVYSAHTVLESLKIARDTAPDICLVDYHLDGETAIDFIDSMKANSLDIPSLVITGDDDPELNAMLLSYGVLDLINKHDLAPQVLSRSIRFSIRRREIDREINKTIDSVSV</sequence>
<dbReference type="eggNOG" id="COG1352">
    <property type="taxonomic scope" value="Bacteria"/>
</dbReference>
<feature type="active site" evidence="2">
    <location>
        <position position="140"/>
    </location>
</feature>
<evidence type="ECO:0000259" key="6">
    <source>
        <dbReference type="PROSITE" id="PS50122"/>
    </source>
</evidence>
<organism evidence="8 9">
    <name type="scientific">Teredinibacter turnerae (strain ATCC 39867 / T7901)</name>
    <dbReference type="NCBI Taxonomy" id="377629"/>
    <lineage>
        <taxon>Bacteria</taxon>
        <taxon>Pseudomonadati</taxon>
        <taxon>Pseudomonadota</taxon>
        <taxon>Gammaproteobacteria</taxon>
        <taxon>Cellvibrionales</taxon>
        <taxon>Cellvibrionaceae</taxon>
        <taxon>Teredinibacter</taxon>
    </lineage>
</organism>
<dbReference type="Gene3D" id="3.30.450.20">
    <property type="entry name" value="PAS domain"/>
    <property type="match status" value="1"/>
</dbReference>
<dbReference type="CDD" id="cd16434">
    <property type="entry name" value="CheB-CheR_fusion"/>
    <property type="match status" value="1"/>
</dbReference>
<feature type="domain" description="CheR-type methyltransferase" evidence="7">
    <location>
        <begin position="224"/>
        <end position="479"/>
    </location>
</feature>
<dbReference type="GO" id="GO:0006935">
    <property type="term" value="P:chemotaxis"/>
    <property type="evidence" value="ECO:0007669"/>
    <property type="project" value="UniProtKB-UniRule"/>
</dbReference>
<dbReference type="InterPro" id="IPR029063">
    <property type="entry name" value="SAM-dependent_MTases_sf"/>
</dbReference>
<dbReference type="InterPro" id="IPR035965">
    <property type="entry name" value="PAS-like_dom_sf"/>
</dbReference>
<dbReference type="HOGENOM" id="CLU_000892_0_2_6"/>
<dbReference type="KEGG" id="ttu:TERTU_4271"/>
<dbReference type="GO" id="GO:0005737">
    <property type="term" value="C:cytoplasm"/>
    <property type="evidence" value="ECO:0007669"/>
    <property type="project" value="InterPro"/>
</dbReference>
<feature type="modified residue" description="4-aspartylphosphate" evidence="3">
    <location>
        <position position="934"/>
    </location>
</feature>
<dbReference type="eggNOG" id="COG0784">
    <property type="taxonomic scope" value="Bacteria"/>
</dbReference>
<dbReference type="OrthoDB" id="9816309at2"/>
<dbReference type="GO" id="GO:0008984">
    <property type="term" value="F:protein-glutamate methylesterase activity"/>
    <property type="evidence" value="ECO:0007669"/>
    <property type="project" value="InterPro"/>
</dbReference>
<feature type="domain" description="CheB-type methylesterase" evidence="6">
    <location>
        <begin position="9"/>
        <end position="198"/>
    </location>
</feature>
<accession>C5BI94</accession>
<keyword evidence="4" id="KW-0175">Coiled coil</keyword>
<evidence type="ECO:0000259" key="7">
    <source>
        <dbReference type="PROSITE" id="PS50123"/>
    </source>
</evidence>
<dbReference type="PROSITE" id="PS50122">
    <property type="entry name" value="CHEB"/>
    <property type="match status" value="1"/>
</dbReference>
<dbReference type="Pfam" id="PF00072">
    <property type="entry name" value="Response_reg"/>
    <property type="match status" value="1"/>
</dbReference>
<evidence type="ECO:0000313" key="9">
    <source>
        <dbReference type="Proteomes" id="UP000009080"/>
    </source>
</evidence>
<evidence type="ECO:0000256" key="2">
    <source>
        <dbReference type="PROSITE-ProRule" id="PRU00050"/>
    </source>
</evidence>
<dbReference type="GO" id="GO:0016301">
    <property type="term" value="F:kinase activity"/>
    <property type="evidence" value="ECO:0007669"/>
    <property type="project" value="UniProtKB-KW"/>
</dbReference>
<dbReference type="Proteomes" id="UP000009080">
    <property type="component" value="Chromosome"/>
</dbReference>
<feature type="active site" evidence="2">
    <location>
        <position position="21"/>
    </location>
</feature>
<evidence type="ECO:0000313" key="8">
    <source>
        <dbReference type="EMBL" id="ACR10880.1"/>
    </source>
</evidence>
<dbReference type="Pfam" id="PF01339">
    <property type="entry name" value="CheB_methylest"/>
    <property type="match status" value="1"/>
</dbReference>
<reference evidence="8 9" key="1">
    <citation type="journal article" date="2009" name="PLoS ONE">
        <title>The complete genome of Teredinibacter turnerae T7901: an intracellular endosymbiont of marine wood-boring bivalves (shipworms).</title>
        <authorList>
            <person name="Yang J.C."/>
            <person name="Madupu R."/>
            <person name="Durkin A.S."/>
            <person name="Ekborg N.A."/>
            <person name="Pedamallu C.S."/>
            <person name="Hostetler J.B."/>
            <person name="Radune D."/>
            <person name="Toms B.S."/>
            <person name="Henrissat B."/>
            <person name="Coutinho P.M."/>
            <person name="Schwarz S."/>
            <person name="Field L."/>
            <person name="Trindade-Silva A.E."/>
            <person name="Soares C.A.G."/>
            <person name="Elshahawi S."/>
            <person name="Hanora A."/>
            <person name="Schmidt E.W."/>
            <person name="Haygood M.G."/>
            <person name="Posfai J."/>
            <person name="Benner J."/>
            <person name="Madinger C."/>
            <person name="Nove J."/>
            <person name="Anton B."/>
            <person name="Chaudhary K."/>
            <person name="Foster J."/>
            <person name="Holman A."/>
            <person name="Kumar S."/>
            <person name="Lessard P.A."/>
            <person name="Luyten Y.A."/>
            <person name="Slatko B."/>
            <person name="Wood N."/>
            <person name="Wu B."/>
            <person name="Teplitski M."/>
            <person name="Mougous J.D."/>
            <person name="Ward N."/>
            <person name="Eisen J.A."/>
            <person name="Badger J.H."/>
            <person name="Distel D.L."/>
        </authorList>
    </citation>
    <scope>NUCLEOTIDE SEQUENCE [LARGE SCALE GENOMIC DNA]</scope>
    <source>
        <strain evidence="9">ATCC 39867 / T7901</strain>
    </source>
</reference>
<dbReference type="GO" id="GO:0008757">
    <property type="term" value="F:S-adenosylmethionine-dependent methyltransferase activity"/>
    <property type="evidence" value="ECO:0007669"/>
    <property type="project" value="InterPro"/>
</dbReference>
<dbReference type="InterPro" id="IPR050903">
    <property type="entry name" value="Bact_Chemotaxis_MeTrfase"/>
</dbReference>
<keyword evidence="3" id="KW-0597">Phosphoprotein</keyword>
<dbReference type="PROSITE" id="PS50123">
    <property type="entry name" value="CHER"/>
    <property type="match status" value="1"/>
</dbReference>
<dbReference type="SUPFAM" id="SSF53335">
    <property type="entry name" value="S-adenosyl-L-methionine-dependent methyltransferases"/>
    <property type="match status" value="1"/>
</dbReference>
<dbReference type="InterPro" id="IPR022642">
    <property type="entry name" value="CheR_C"/>
</dbReference>
<dbReference type="InterPro" id="IPR035909">
    <property type="entry name" value="CheB_C"/>
</dbReference>
<dbReference type="SUPFAM" id="SSF52738">
    <property type="entry name" value="Methylesterase CheB, C-terminal domain"/>
    <property type="match status" value="1"/>
</dbReference>
<dbReference type="Pfam" id="PF03705">
    <property type="entry name" value="CheR_N"/>
    <property type="match status" value="1"/>
</dbReference>
<dbReference type="SMART" id="SM00448">
    <property type="entry name" value="REC"/>
    <property type="match status" value="1"/>
</dbReference>
<dbReference type="Pfam" id="PF13596">
    <property type="entry name" value="PAS_10"/>
    <property type="match status" value="1"/>
</dbReference>
<evidence type="ECO:0000256" key="4">
    <source>
        <dbReference type="SAM" id="Coils"/>
    </source>
</evidence>
<dbReference type="RefSeq" id="WP_015816992.1">
    <property type="nucleotide sequence ID" value="NC_012997.1"/>
</dbReference>
<gene>
    <name evidence="8" type="ordered locus">TERTU_4271</name>
</gene>
<evidence type="ECO:0000256" key="1">
    <source>
        <dbReference type="ARBA" id="ARBA00022500"/>
    </source>
</evidence>
<dbReference type="STRING" id="377629.TERTU_4271"/>
<dbReference type="InterPro" id="IPR000780">
    <property type="entry name" value="CheR_MeTrfase"/>
</dbReference>
<dbReference type="Pfam" id="PF01739">
    <property type="entry name" value="CheR"/>
    <property type="match status" value="1"/>
</dbReference>
<dbReference type="InterPro" id="IPR022641">
    <property type="entry name" value="CheR_N"/>
</dbReference>
<evidence type="ECO:0000259" key="5">
    <source>
        <dbReference type="PROSITE" id="PS50110"/>
    </source>
</evidence>
<dbReference type="EMBL" id="CP001614">
    <property type="protein sequence ID" value="ACR10880.1"/>
    <property type="molecule type" value="Genomic_DNA"/>
</dbReference>
<dbReference type="Gene3D" id="3.40.50.180">
    <property type="entry name" value="Methylesterase CheB, C-terminal domain"/>
    <property type="match status" value="1"/>
</dbReference>
<protein>
    <submittedName>
        <fullName evidence="8">Signal transduction histidine kinase with CheB and CheR activity</fullName>
    </submittedName>
</protein>
<dbReference type="InterPro" id="IPR001789">
    <property type="entry name" value="Sig_transdc_resp-reg_receiver"/>
</dbReference>
<dbReference type="PANTHER" id="PTHR24422:SF27">
    <property type="entry name" value="PROTEIN-GLUTAMATE O-METHYLTRANSFERASE"/>
    <property type="match status" value="1"/>
</dbReference>
<proteinExistence type="predicted"/>
<evidence type="ECO:0000256" key="3">
    <source>
        <dbReference type="PROSITE-ProRule" id="PRU00169"/>
    </source>
</evidence>
<dbReference type="SUPFAM" id="SSF55785">
    <property type="entry name" value="PYP-like sensor domain (PAS domain)"/>
    <property type="match status" value="1"/>
</dbReference>
<keyword evidence="8" id="KW-0808">Transferase</keyword>
<dbReference type="CDD" id="cd00156">
    <property type="entry name" value="REC"/>
    <property type="match status" value="1"/>
</dbReference>
<dbReference type="InterPro" id="IPR000673">
    <property type="entry name" value="Sig_transdc_resp-reg_Me-estase"/>
</dbReference>
<dbReference type="PROSITE" id="PS50110">
    <property type="entry name" value="RESPONSE_REGULATORY"/>
    <property type="match status" value="1"/>
</dbReference>
<keyword evidence="9" id="KW-1185">Reference proteome</keyword>